<gene>
    <name evidence="1" type="ORF">MAR_006084</name>
</gene>
<organism evidence="1 2">
    <name type="scientific">Mya arenaria</name>
    <name type="common">Soft-shell clam</name>
    <dbReference type="NCBI Taxonomy" id="6604"/>
    <lineage>
        <taxon>Eukaryota</taxon>
        <taxon>Metazoa</taxon>
        <taxon>Spiralia</taxon>
        <taxon>Lophotrochozoa</taxon>
        <taxon>Mollusca</taxon>
        <taxon>Bivalvia</taxon>
        <taxon>Autobranchia</taxon>
        <taxon>Heteroconchia</taxon>
        <taxon>Euheterodonta</taxon>
        <taxon>Imparidentia</taxon>
        <taxon>Neoheterodontei</taxon>
        <taxon>Myida</taxon>
        <taxon>Myoidea</taxon>
        <taxon>Myidae</taxon>
        <taxon>Mya</taxon>
    </lineage>
</organism>
<reference evidence="1" key="1">
    <citation type="submission" date="2022-11" db="EMBL/GenBank/DDBJ databases">
        <title>Centuries of genome instability and evolution in soft-shell clam transmissible cancer (bioRxiv).</title>
        <authorList>
            <person name="Hart S.F.M."/>
            <person name="Yonemitsu M.A."/>
            <person name="Giersch R.M."/>
            <person name="Beal B.F."/>
            <person name="Arriagada G."/>
            <person name="Davis B.W."/>
            <person name="Ostrander E.A."/>
            <person name="Goff S.P."/>
            <person name="Metzger M.J."/>
        </authorList>
    </citation>
    <scope>NUCLEOTIDE SEQUENCE</scope>
    <source>
        <strain evidence="1">MELC-2E11</strain>
        <tissue evidence="1">Siphon/mantle</tissue>
    </source>
</reference>
<dbReference type="Proteomes" id="UP001164746">
    <property type="component" value="Chromosome 1"/>
</dbReference>
<proteinExistence type="predicted"/>
<keyword evidence="2" id="KW-1185">Reference proteome</keyword>
<dbReference type="EMBL" id="CP111012">
    <property type="protein sequence ID" value="WAQ93613.1"/>
    <property type="molecule type" value="Genomic_DNA"/>
</dbReference>
<name>A0ABY7DC03_MYAAR</name>
<evidence type="ECO:0000313" key="1">
    <source>
        <dbReference type="EMBL" id="WAQ93613.1"/>
    </source>
</evidence>
<protein>
    <submittedName>
        <fullName evidence="1">Uncharacterized protein</fullName>
    </submittedName>
</protein>
<accession>A0ABY7DC03</accession>
<sequence>MTYSLHCNKQLSKHFHTVFEKGKSYLNKYGVRSNIPNWIDSFLVNCRQRVVVNGEIADLLTVQSGVPKGTKSYLNKYGVRSNIPNWIDSFLVNCRQRVVVNGEIADLLTVHPYKFGTVILFPDITYISGGIASHITQFANECVCNQEILSTVGCLELKGYNKLGGWATQLGMRF</sequence>
<evidence type="ECO:0000313" key="2">
    <source>
        <dbReference type="Proteomes" id="UP001164746"/>
    </source>
</evidence>